<dbReference type="SUPFAM" id="SSF68906">
    <property type="entry name" value="SAP domain"/>
    <property type="match status" value="1"/>
</dbReference>
<name>A0A9Q0MSI4_9DIPT</name>
<dbReference type="Gene3D" id="1.10.720.30">
    <property type="entry name" value="SAP domain"/>
    <property type="match status" value="1"/>
</dbReference>
<evidence type="ECO:0000313" key="2">
    <source>
        <dbReference type="EMBL" id="KAJ6636315.1"/>
    </source>
</evidence>
<dbReference type="PROSITE" id="PS50800">
    <property type="entry name" value="SAP"/>
    <property type="match status" value="1"/>
</dbReference>
<proteinExistence type="predicted"/>
<keyword evidence="3" id="KW-1185">Reference proteome</keyword>
<organism evidence="2 3">
    <name type="scientific">Pseudolycoriella hygida</name>
    <dbReference type="NCBI Taxonomy" id="35572"/>
    <lineage>
        <taxon>Eukaryota</taxon>
        <taxon>Metazoa</taxon>
        <taxon>Ecdysozoa</taxon>
        <taxon>Arthropoda</taxon>
        <taxon>Hexapoda</taxon>
        <taxon>Insecta</taxon>
        <taxon>Pterygota</taxon>
        <taxon>Neoptera</taxon>
        <taxon>Endopterygota</taxon>
        <taxon>Diptera</taxon>
        <taxon>Nematocera</taxon>
        <taxon>Sciaroidea</taxon>
        <taxon>Sciaridae</taxon>
        <taxon>Pseudolycoriella</taxon>
    </lineage>
</organism>
<dbReference type="InterPro" id="IPR036361">
    <property type="entry name" value="SAP_dom_sf"/>
</dbReference>
<dbReference type="EMBL" id="WJQU01000004">
    <property type="protein sequence ID" value="KAJ6636315.1"/>
    <property type="molecule type" value="Genomic_DNA"/>
</dbReference>
<gene>
    <name evidence="2" type="ORF">Bhyg_14903</name>
</gene>
<reference evidence="2" key="1">
    <citation type="submission" date="2022-07" db="EMBL/GenBank/DDBJ databases">
        <authorList>
            <person name="Trinca V."/>
            <person name="Uliana J.V.C."/>
            <person name="Torres T.T."/>
            <person name="Ward R.J."/>
            <person name="Monesi N."/>
        </authorList>
    </citation>
    <scope>NUCLEOTIDE SEQUENCE</scope>
    <source>
        <strain evidence="2">HSMRA1968</strain>
        <tissue evidence="2">Whole embryos</tissue>
    </source>
</reference>
<dbReference type="OrthoDB" id="8123732at2759"/>
<comment type="caution">
    <text evidence="2">The sequence shown here is derived from an EMBL/GenBank/DDBJ whole genome shotgun (WGS) entry which is preliminary data.</text>
</comment>
<feature type="domain" description="SAP" evidence="1">
    <location>
        <begin position="57"/>
        <end position="91"/>
    </location>
</feature>
<dbReference type="InterPro" id="IPR003034">
    <property type="entry name" value="SAP_dom"/>
</dbReference>
<evidence type="ECO:0000313" key="3">
    <source>
        <dbReference type="Proteomes" id="UP001151699"/>
    </source>
</evidence>
<sequence length="145" mass="16365">MPLKRRVRHGSNSSSSHIIKPAVLIANNNLAVSASNLKQNGTGISKEQQQLDRNNYLSSLTKEQLKIECRKRGQKTTGNKTELLSYTHFQLLRKLPIIKNDCLCPLVLHTLRRLYQTSRDIAVLVCHYLIATNGNMIATELTIEV</sequence>
<evidence type="ECO:0000259" key="1">
    <source>
        <dbReference type="PROSITE" id="PS50800"/>
    </source>
</evidence>
<dbReference type="Proteomes" id="UP001151699">
    <property type="component" value="Chromosome C"/>
</dbReference>
<protein>
    <recommendedName>
        <fullName evidence="1">SAP domain-containing protein</fullName>
    </recommendedName>
</protein>
<dbReference type="AlphaFoldDB" id="A0A9Q0MSI4"/>
<accession>A0A9Q0MSI4</accession>
<dbReference type="Pfam" id="PF02037">
    <property type="entry name" value="SAP"/>
    <property type="match status" value="1"/>
</dbReference>